<proteinExistence type="predicted"/>
<evidence type="ECO:0000313" key="6">
    <source>
        <dbReference type="Proteomes" id="UP001501676"/>
    </source>
</evidence>
<feature type="domain" description="HIRAN" evidence="4">
    <location>
        <begin position="44"/>
        <end position="87"/>
    </location>
</feature>
<evidence type="ECO:0000259" key="4">
    <source>
        <dbReference type="Pfam" id="PF08797"/>
    </source>
</evidence>
<evidence type="ECO:0000256" key="3">
    <source>
        <dbReference type="SAM" id="MobiDB-lite"/>
    </source>
</evidence>
<dbReference type="RefSeq" id="WP_345729345.1">
    <property type="nucleotide sequence ID" value="NZ_BAAAYN010000023.1"/>
</dbReference>
<sequence length="343" mass="38149">MSQVLELWGQRGWASQEVVGESHHVAAIRRLFGPVLPDDGADIEVPALLLPNPNNRYDRNAIEVRCESGLVGHLPREDAARYAPVLTELVRQGWSPQITAAVWCGYDYEYHFDDRRDEPVRRQRGEVGRVRLRLAEPHLLVPLNLPPAEAHVCLPAGSSIQVTGEEKYLSVLHPFLRPEGEAWVYATVHELTEQRPRSTRTVAEVRIDGRAVGTLTPKMSAELLPAVSFLAEQGRVTAARAIVKGNRLKADVTLHAARAGELSHEWLERMSRGGGAVRVHSDDLNGGGPPVEPRPVPARATVRRFNPPPGWPEPPPGWVPPEGWQPDPRWPAPPRNWAFWLPA</sequence>
<feature type="region of interest" description="Disordered" evidence="3">
    <location>
        <begin position="305"/>
        <end position="325"/>
    </location>
</feature>
<name>A0ABP6T142_9ACTN</name>
<feature type="compositionally biased region" description="Pro residues" evidence="3">
    <location>
        <begin position="306"/>
        <end position="319"/>
    </location>
</feature>
<dbReference type="InterPro" id="IPR014905">
    <property type="entry name" value="HIRAN"/>
</dbReference>
<evidence type="ECO:0000256" key="2">
    <source>
        <dbReference type="ARBA" id="ARBA00022801"/>
    </source>
</evidence>
<reference evidence="6" key="1">
    <citation type="journal article" date="2019" name="Int. J. Syst. Evol. Microbiol.">
        <title>The Global Catalogue of Microorganisms (GCM) 10K type strain sequencing project: providing services to taxonomists for standard genome sequencing and annotation.</title>
        <authorList>
            <consortium name="The Broad Institute Genomics Platform"/>
            <consortium name="The Broad Institute Genome Sequencing Center for Infectious Disease"/>
            <person name="Wu L."/>
            <person name="Ma J."/>
        </authorList>
    </citation>
    <scope>NUCLEOTIDE SEQUENCE [LARGE SCALE GENOMIC DNA]</scope>
    <source>
        <strain evidence="6">JCM 9458</strain>
    </source>
</reference>
<keyword evidence="2" id="KW-0378">Hydrolase</keyword>
<comment type="caution">
    <text evidence="5">The sequence shown here is derived from an EMBL/GenBank/DDBJ whole genome shotgun (WGS) entry which is preliminary data.</text>
</comment>
<keyword evidence="1" id="KW-0479">Metal-binding</keyword>
<gene>
    <name evidence="5" type="ORF">GCM10020369_36690</name>
</gene>
<dbReference type="Proteomes" id="UP001501676">
    <property type="component" value="Unassembled WGS sequence"/>
</dbReference>
<evidence type="ECO:0000256" key="1">
    <source>
        <dbReference type="ARBA" id="ARBA00022723"/>
    </source>
</evidence>
<protein>
    <recommendedName>
        <fullName evidence="4">HIRAN domain-containing protein</fullName>
    </recommendedName>
</protein>
<organism evidence="5 6">
    <name type="scientific">Cryptosporangium minutisporangium</name>
    <dbReference type="NCBI Taxonomy" id="113569"/>
    <lineage>
        <taxon>Bacteria</taxon>
        <taxon>Bacillati</taxon>
        <taxon>Actinomycetota</taxon>
        <taxon>Actinomycetes</taxon>
        <taxon>Cryptosporangiales</taxon>
        <taxon>Cryptosporangiaceae</taxon>
        <taxon>Cryptosporangium</taxon>
    </lineage>
</organism>
<evidence type="ECO:0000313" key="5">
    <source>
        <dbReference type="EMBL" id="GAA3388856.1"/>
    </source>
</evidence>
<dbReference type="Gene3D" id="3.30.70.2330">
    <property type="match status" value="1"/>
</dbReference>
<dbReference type="EMBL" id="BAAAYN010000023">
    <property type="protein sequence ID" value="GAA3388856.1"/>
    <property type="molecule type" value="Genomic_DNA"/>
</dbReference>
<dbReference type="Pfam" id="PF08797">
    <property type="entry name" value="HIRAN"/>
    <property type="match status" value="1"/>
</dbReference>
<keyword evidence="6" id="KW-1185">Reference proteome</keyword>
<accession>A0ABP6T142</accession>